<dbReference type="Gene3D" id="1.10.10.60">
    <property type="entry name" value="Homeodomain-like"/>
    <property type="match status" value="1"/>
</dbReference>
<dbReference type="SUPFAM" id="SSF46689">
    <property type="entry name" value="Homeodomain-like"/>
    <property type="match status" value="1"/>
</dbReference>
<dbReference type="SUPFAM" id="SSF48498">
    <property type="entry name" value="Tetracyclin repressor-like, C-terminal domain"/>
    <property type="match status" value="1"/>
</dbReference>
<dbReference type="Proteomes" id="UP000001962">
    <property type="component" value="Chromosome"/>
</dbReference>
<feature type="DNA-binding region" description="H-T-H motif" evidence="2">
    <location>
        <begin position="36"/>
        <end position="55"/>
    </location>
</feature>
<dbReference type="eggNOG" id="COG1309">
    <property type="taxonomic scope" value="Bacteria"/>
</dbReference>
<dbReference type="PROSITE" id="PS50977">
    <property type="entry name" value="HTH_TETR_2"/>
    <property type="match status" value="1"/>
</dbReference>
<dbReference type="PANTHER" id="PTHR43479">
    <property type="entry name" value="ACREF/ENVCD OPERON REPRESSOR-RELATED"/>
    <property type="match status" value="1"/>
</dbReference>
<evidence type="ECO:0000313" key="4">
    <source>
        <dbReference type="EMBL" id="ABI56807.1"/>
    </source>
</evidence>
<keyword evidence="1 2" id="KW-0238">DNA-binding</keyword>
<dbReference type="InterPro" id="IPR001647">
    <property type="entry name" value="HTH_TetR"/>
</dbReference>
<keyword evidence="5" id="KW-1185">Reference proteome</keyword>
<gene>
    <name evidence="4" type="ordered locus">Mlg_1458</name>
</gene>
<dbReference type="Gene3D" id="1.10.357.10">
    <property type="entry name" value="Tetracycline Repressor, domain 2"/>
    <property type="match status" value="1"/>
</dbReference>
<dbReference type="RefSeq" id="WP_011629202.1">
    <property type="nucleotide sequence ID" value="NC_008340.1"/>
</dbReference>
<dbReference type="InterPro" id="IPR036271">
    <property type="entry name" value="Tet_transcr_reg_TetR-rel_C_sf"/>
</dbReference>
<proteinExistence type="predicted"/>
<dbReference type="InterPro" id="IPR009057">
    <property type="entry name" value="Homeodomain-like_sf"/>
</dbReference>
<reference evidence="5" key="1">
    <citation type="submission" date="2006-08" db="EMBL/GenBank/DDBJ databases">
        <title>Complete sequence of Alkalilimnicola ehrilichei MLHE-1.</title>
        <authorList>
            <person name="Copeland A."/>
            <person name="Lucas S."/>
            <person name="Lapidus A."/>
            <person name="Barry K."/>
            <person name="Detter J.C."/>
            <person name="Glavina del Rio T."/>
            <person name="Hammon N."/>
            <person name="Israni S."/>
            <person name="Dalin E."/>
            <person name="Tice H."/>
            <person name="Pitluck S."/>
            <person name="Sims D."/>
            <person name="Brettin T."/>
            <person name="Bruce D."/>
            <person name="Han C."/>
            <person name="Tapia R."/>
            <person name="Gilna P."/>
            <person name="Schmutz J."/>
            <person name="Larimer F."/>
            <person name="Land M."/>
            <person name="Hauser L."/>
            <person name="Kyrpides N."/>
            <person name="Mikhailova N."/>
            <person name="Oremland R.S."/>
            <person name="Hoeft S.E."/>
            <person name="Switzer-Blum J."/>
            <person name="Kulp T."/>
            <person name="King G."/>
            <person name="Tabita R."/>
            <person name="Witte B."/>
            <person name="Santini J.M."/>
            <person name="Basu P."/>
            <person name="Hollibaugh J.T."/>
            <person name="Xie G."/>
            <person name="Stolz J.F."/>
            <person name="Richardson P."/>
        </authorList>
    </citation>
    <scope>NUCLEOTIDE SEQUENCE [LARGE SCALE GENOMIC DNA]</scope>
    <source>
        <strain evidence="5">ATCC BAA-1101 / DSM 17681 / MLHE-1</strain>
    </source>
</reference>
<dbReference type="PRINTS" id="PR00455">
    <property type="entry name" value="HTHTETR"/>
</dbReference>
<name>Q0A8N0_ALKEH</name>
<dbReference type="EMBL" id="CP000453">
    <property type="protein sequence ID" value="ABI56807.1"/>
    <property type="molecule type" value="Genomic_DNA"/>
</dbReference>
<accession>Q0A8N0</accession>
<evidence type="ECO:0000313" key="5">
    <source>
        <dbReference type="Proteomes" id="UP000001962"/>
    </source>
</evidence>
<dbReference type="Pfam" id="PF00440">
    <property type="entry name" value="TetR_N"/>
    <property type="match status" value="1"/>
</dbReference>
<feature type="domain" description="HTH tetR-type" evidence="3">
    <location>
        <begin position="13"/>
        <end position="73"/>
    </location>
</feature>
<dbReference type="GO" id="GO:0003677">
    <property type="term" value="F:DNA binding"/>
    <property type="evidence" value="ECO:0007669"/>
    <property type="project" value="UniProtKB-UniRule"/>
</dbReference>
<dbReference type="KEGG" id="aeh:Mlg_1458"/>
<dbReference type="HOGENOM" id="CLU_069356_12_6_6"/>
<evidence type="ECO:0000256" key="1">
    <source>
        <dbReference type="ARBA" id="ARBA00023125"/>
    </source>
</evidence>
<evidence type="ECO:0000256" key="2">
    <source>
        <dbReference type="PROSITE-ProRule" id="PRU00335"/>
    </source>
</evidence>
<protein>
    <submittedName>
        <fullName evidence="4">Transcriptional regulator, TetR family</fullName>
    </submittedName>
</protein>
<dbReference type="PANTHER" id="PTHR43479:SF8">
    <property type="entry name" value="TRANSCRIPTIONAL REGULATOR, TETR FAMILY"/>
    <property type="match status" value="1"/>
</dbReference>
<sequence>MNQRIGPVTARGQKTRQALLDAACEEFGTKGFYNASISSITRRAGVAQGTFYLYYRSKEEILRALVEHMNRSMRRTQSEAVQDASDRISAEIQGFRHFMRFALRHRSLYRVVMESQFVDPRIHRDYYQTLAERYARHLAKAQANGEIREGDPGTQAWALIGIAYFMGLRFPVWEEREPPDEVMDTLEDFITAALRPDPAAPSAEERPPG</sequence>
<dbReference type="AlphaFoldDB" id="Q0A8N0"/>
<organism evidence="4 5">
    <name type="scientific">Alkalilimnicola ehrlichii (strain ATCC BAA-1101 / DSM 17681 / MLHE-1)</name>
    <dbReference type="NCBI Taxonomy" id="187272"/>
    <lineage>
        <taxon>Bacteria</taxon>
        <taxon>Pseudomonadati</taxon>
        <taxon>Pseudomonadota</taxon>
        <taxon>Gammaproteobacteria</taxon>
        <taxon>Chromatiales</taxon>
        <taxon>Ectothiorhodospiraceae</taxon>
        <taxon>Alkalilimnicola</taxon>
    </lineage>
</organism>
<dbReference type="OrthoDB" id="63332at2"/>
<evidence type="ECO:0000259" key="3">
    <source>
        <dbReference type="PROSITE" id="PS50977"/>
    </source>
</evidence>
<dbReference type="InterPro" id="IPR050624">
    <property type="entry name" value="HTH-type_Tx_Regulator"/>
</dbReference>